<feature type="compositionally biased region" description="Basic and acidic residues" evidence="10">
    <location>
        <begin position="404"/>
        <end position="415"/>
    </location>
</feature>
<dbReference type="PANTHER" id="PTHR11893:SF36">
    <property type="entry name" value="INNEXIN-5"/>
    <property type="match status" value="1"/>
</dbReference>
<proteinExistence type="inferred from homology"/>
<dbReference type="PROSITE" id="PS51013">
    <property type="entry name" value="PANNEXIN"/>
    <property type="match status" value="1"/>
</dbReference>
<organism evidence="11 12">
    <name type="scientific">Mya arenaria</name>
    <name type="common">Soft-shell clam</name>
    <dbReference type="NCBI Taxonomy" id="6604"/>
    <lineage>
        <taxon>Eukaryota</taxon>
        <taxon>Metazoa</taxon>
        <taxon>Spiralia</taxon>
        <taxon>Lophotrochozoa</taxon>
        <taxon>Mollusca</taxon>
        <taxon>Bivalvia</taxon>
        <taxon>Autobranchia</taxon>
        <taxon>Heteroconchia</taxon>
        <taxon>Euheterodonta</taxon>
        <taxon>Imparidentia</taxon>
        <taxon>Neoheterodontei</taxon>
        <taxon>Myida</taxon>
        <taxon>Myoidea</taxon>
        <taxon>Myidae</taxon>
        <taxon>Mya</taxon>
    </lineage>
</organism>
<gene>
    <name evidence="9" type="primary">inx</name>
    <name evidence="11" type="ORF">MAR_037200</name>
</gene>
<keyword evidence="12" id="KW-1185">Reference proteome</keyword>
<dbReference type="PANTHER" id="PTHR11893">
    <property type="entry name" value="INNEXIN"/>
    <property type="match status" value="1"/>
</dbReference>
<dbReference type="Pfam" id="PF00876">
    <property type="entry name" value="Innexin"/>
    <property type="match status" value="1"/>
</dbReference>
<feature type="transmembrane region" description="Helical" evidence="9">
    <location>
        <begin position="206"/>
        <end position="229"/>
    </location>
</feature>
<evidence type="ECO:0000256" key="2">
    <source>
        <dbReference type="ARBA" id="ARBA00022448"/>
    </source>
</evidence>
<dbReference type="InterPro" id="IPR000990">
    <property type="entry name" value="Innexin"/>
</dbReference>
<evidence type="ECO:0000256" key="10">
    <source>
        <dbReference type="SAM" id="MobiDB-lite"/>
    </source>
</evidence>
<keyword evidence="7 9" id="KW-0472">Membrane</keyword>
<feature type="transmembrane region" description="Helical" evidence="9">
    <location>
        <begin position="107"/>
        <end position="124"/>
    </location>
</feature>
<evidence type="ECO:0000256" key="4">
    <source>
        <dbReference type="ARBA" id="ARBA00022692"/>
    </source>
</evidence>
<evidence type="ECO:0000313" key="12">
    <source>
        <dbReference type="Proteomes" id="UP001164746"/>
    </source>
</evidence>
<keyword evidence="5 9" id="KW-1133">Transmembrane helix</keyword>
<reference evidence="11" key="1">
    <citation type="submission" date="2022-11" db="EMBL/GenBank/DDBJ databases">
        <title>Centuries of genome instability and evolution in soft-shell clam transmissible cancer (bioRxiv).</title>
        <authorList>
            <person name="Hart S.F.M."/>
            <person name="Yonemitsu M.A."/>
            <person name="Giersch R.M."/>
            <person name="Beal B.F."/>
            <person name="Arriagada G."/>
            <person name="Davis B.W."/>
            <person name="Ostrander E.A."/>
            <person name="Goff S.P."/>
            <person name="Metzger M.J."/>
        </authorList>
    </citation>
    <scope>NUCLEOTIDE SEQUENCE</scope>
    <source>
        <strain evidence="11">MELC-2E11</strain>
        <tissue evidence="11">Siphon/mantle</tissue>
    </source>
</reference>
<sequence>MEFNKKESLIAQITTRFKTIKGHNNDDAIDRLSHVYTSVSLVIIAIFLTTAHFVGKPIHCWNPAHYDKDWYKGYIENYCWISNTYHVAFHDQLPEGIEERTDREITYYQWVPLILLFQAFLFKIPNIIWRLLHSHAGVSLHNMVDLAEKTQGTSPKDRQDTIQTLADIIDHWLKTERSWKDNRYTRMRDAMSQKCSLMCSKRGGNFLAGLYVIVKLLFFANVVAQFFILNAFMASNYNMYGFEVLHKLSDNTPWDNSPRFPLVTFCDFQIRQLQNIVRYSLQCVLPINLFNEKFFIFLWFWFFIMGIASLYSLVKTLVVVVDNGSRYQFVKKYLKIDNKIQSGLDRKVCRRFADQYLREDGVFVLRVITSNSTDLVTTDLVSELWRKFNTEEEKASANQSSNGLRDDFTDIKANN</sequence>
<evidence type="ECO:0000256" key="7">
    <source>
        <dbReference type="ARBA" id="ARBA00023136"/>
    </source>
</evidence>
<evidence type="ECO:0000256" key="9">
    <source>
        <dbReference type="RuleBase" id="RU010713"/>
    </source>
</evidence>
<comment type="similarity">
    <text evidence="9">Belongs to the pannexin family.</text>
</comment>
<keyword evidence="6 9" id="KW-0406">Ion transport</keyword>
<dbReference type="Proteomes" id="UP001164746">
    <property type="component" value="Chromosome 13"/>
</dbReference>
<protein>
    <recommendedName>
        <fullName evidence="9">Innexin</fullName>
    </recommendedName>
</protein>
<evidence type="ECO:0000313" key="11">
    <source>
        <dbReference type="EMBL" id="WAR23531.1"/>
    </source>
</evidence>
<keyword evidence="2 9" id="KW-0813">Transport</keyword>
<feature type="region of interest" description="Disordered" evidence="10">
    <location>
        <begin position="396"/>
        <end position="415"/>
    </location>
</feature>
<feature type="transmembrane region" description="Helical" evidence="9">
    <location>
        <begin position="294"/>
        <end position="321"/>
    </location>
</feature>
<dbReference type="EMBL" id="CP111024">
    <property type="protein sequence ID" value="WAR23531.1"/>
    <property type="molecule type" value="Genomic_DNA"/>
</dbReference>
<evidence type="ECO:0000256" key="6">
    <source>
        <dbReference type="ARBA" id="ARBA00023065"/>
    </source>
</evidence>
<feature type="transmembrane region" description="Helical" evidence="9">
    <location>
        <begin position="35"/>
        <end position="54"/>
    </location>
</feature>
<dbReference type="PRINTS" id="PR01262">
    <property type="entry name" value="INNEXIN"/>
</dbReference>
<keyword evidence="4 9" id="KW-0812">Transmembrane</keyword>
<keyword evidence="3" id="KW-1003">Cell membrane</keyword>
<evidence type="ECO:0000256" key="5">
    <source>
        <dbReference type="ARBA" id="ARBA00022989"/>
    </source>
</evidence>
<evidence type="ECO:0000256" key="3">
    <source>
        <dbReference type="ARBA" id="ARBA00022475"/>
    </source>
</evidence>
<evidence type="ECO:0000256" key="1">
    <source>
        <dbReference type="ARBA" id="ARBA00004651"/>
    </source>
</evidence>
<comment type="subcellular location">
    <subcellularLocation>
        <location evidence="1 9">Cell membrane</location>
        <topology evidence="1 9">Multi-pass membrane protein</topology>
    </subcellularLocation>
</comment>
<name>A0ABY7FWH6_MYAAR</name>
<accession>A0ABY7FWH6</accession>
<keyword evidence="8 9" id="KW-0407">Ion channel</keyword>
<evidence type="ECO:0000256" key="8">
    <source>
        <dbReference type="ARBA" id="ARBA00023303"/>
    </source>
</evidence>
<comment type="function">
    <text evidence="9">Structural component of the gap junctions.</text>
</comment>